<reference evidence="1" key="2">
    <citation type="submission" date="2020-09" db="EMBL/GenBank/DDBJ databases">
        <authorList>
            <person name="Sun Q."/>
            <person name="Zhou Y."/>
        </authorList>
    </citation>
    <scope>NUCLEOTIDE SEQUENCE</scope>
    <source>
        <strain evidence="1">CGMCC 4.7272</strain>
    </source>
</reference>
<evidence type="ECO:0000313" key="2">
    <source>
        <dbReference type="Proteomes" id="UP000625682"/>
    </source>
</evidence>
<dbReference type="AlphaFoldDB" id="A0A917NX24"/>
<accession>A0A917NX24</accession>
<gene>
    <name evidence="1" type="ORF">GCM10012282_37960</name>
</gene>
<protein>
    <submittedName>
        <fullName evidence="1">Uncharacterized protein</fullName>
    </submittedName>
</protein>
<reference evidence="1" key="1">
    <citation type="journal article" date="2014" name="Int. J. Syst. Evol. Microbiol.">
        <title>Complete genome sequence of Corynebacterium casei LMG S-19264T (=DSM 44701T), isolated from a smear-ripened cheese.</title>
        <authorList>
            <consortium name="US DOE Joint Genome Institute (JGI-PGF)"/>
            <person name="Walter F."/>
            <person name="Albersmeier A."/>
            <person name="Kalinowski J."/>
            <person name="Ruckert C."/>
        </authorList>
    </citation>
    <scope>NUCLEOTIDE SEQUENCE</scope>
    <source>
        <strain evidence="1">CGMCC 4.7272</strain>
    </source>
</reference>
<comment type="caution">
    <text evidence="1">The sequence shown here is derived from an EMBL/GenBank/DDBJ whole genome shotgun (WGS) entry which is preliminary data.</text>
</comment>
<keyword evidence="2" id="KW-1185">Reference proteome</keyword>
<dbReference type="EMBL" id="BMMU01000011">
    <property type="protein sequence ID" value="GGJ37630.1"/>
    <property type="molecule type" value="Genomic_DNA"/>
</dbReference>
<evidence type="ECO:0000313" key="1">
    <source>
        <dbReference type="EMBL" id="GGJ37630.1"/>
    </source>
</evidence>
<dbReference type="Proteomes" id="UP000625682">
    <property type="component" value="Unassembled WGS sequence"/>
</dbReference>
<organism evidence="1 2">
    <name type="scientific">Streptomyces lacrimifluminis</name>
    <dbReference type="NCBI Taxonomy" id="1500077"/>
    <lineage>
        <taxon>Bacteria</taxon>
        <taxon>Bacillati</taxon>
        <taxon>Actinomycetota</taxon>
        <taxon>Actinomycetes</taxon>
        <taxon>Kitasatosporales</taxon>
        <taxon>Streptomycetaceae</taxon>
        <taxon>Streptomyces</taxon>
    </lineage>
</organism>
<proteinExistence type="predicted"/>
<name>A0A917NX24_9ACTN</name>
<sequence>MHLLEDALAGQRVEVTADRHVRHAELAGQLVDANAPAAPYLVQDQGAALLREEVLVVIHDRSTSFRGSFGPVGPLAPTISDTSRTPAANLLRTRSDKDIPPANRPADVPYSHGPVLVAPLPVTTRTCHSGNTGSSLVTRIGEIP</sequence>